<reference evidence="2 3" key="1">
    <citation type="submission" date="2016-04" db="EMBL/GenBank/DDBJ databases">
        <authorList>
            <person name="Evans L.H."/>
            <person name="Alamgir A."/>
            <person name="Owens N."/>
            <person name="Weber N.D."/>
            <person name="Virtaneva K."/>
            <person name="Barbian K."/>
            <person name="Babar A."/>
            <person name="Rosenke K."/>
        </authorList>
    </citation>
    <scope>NUCLEOTIDE SEQUENCE [LARGE SCALE GENOMIC DNA]</scope>
    <source>
        <strain evidence="2 3">IFM 0406</strain>
    </source>
</reference>
<organism evidence="2 3">
    <name type="scientific">Nocardia terpenica</name>
    <dbReference type="NCBI Taxonomy" id="455432"/>
    <lineage>
        <taxon>Bacteria</taxon>
        <taxon>Bacillati</taxon>
        <taxon>Actinomycetota</taxon>
        <taxon>Actinomycetes</taxon>
        <taxon>Mycobacteriales</taxon>
        <taxon>Nocardiaceae</taxon>
        <taxon>Nocardia</taxon>
    </lineage>
</organism>
<proteinExistence type="predicted"/>
<feature type="region of interest" description="Disordered" evidence="1">
    <location>
        <begin position="60"/>
        <end position="90"/>
    </location>
</feature>
<evidence type="ECO:0000313" key="2">
    <source>
        <dbReference type="EMBL" id="KZM74063.1"/>
    </source>
</evidence>
<dbReference type="STRING" id="455432.AWN90_32315"/>
<comment type="caution">
    <text evidence="2">The sequence shown here is derived from an EMBL/GenBank/DDBJ whole genome shotgun (WGS) entry which is preliminary data.</text>
</comment>
<dbReference type="AlphaFoldDB" id="A0A164N7K8"/>
<sequence length="90" mass="9650">MRPVIELRTVEGLLVGTAHGAGEDLSLTDISLDGDRLSWKQSITSPMRLNLTFAVTLDGDTLTGSSQAGRLPSSKVTGRRRTPTADEPTR</sequence>
<dbReference type="Proteomes" id="UP000076512">
    <property type="component" value="Unassembled WGS sequence"/>
</dbReference>
<protein>
    <submittedName>
        <fullName evidence="2">Uncharacterized protein</fullName>
    </submittedName>
</protein>
<gene>
    <name evidence="2" type="ORF">AWN90_32315</name>
</gene>
<name>A0A164N7K8_9NOCA</name>
<keyword evidence="3" id="KW-1185">Reference proteome</keyword>
<accession>A0A164N7K8</accession>
<evidence type="ECO:0000256" key="1">
    <source>
        <dbReference type="SAM" id="MobiDB-lite"/>
    </source>
</evidence>
<evidence type="ECO:0000313" key="3">
    <source>
        <dbReference type="Proteomes" id="UP000076512"/>
    </source>
</evidence>
<dbReference type="EMBL" id="LWGR01000007">
    <property type="protein sequence ID" value="KZM74063.1"/>
    <property type="molecule type" value="Genomic_DNA"/>
</dbReference>
<dbReference type="OrthoDB" id="5145750at2"/>